<protein>
    <submittedName>
        <fullName evidence="5">C4-dicarboxylate ABC transporter</fullName>
    </submittedName>
</protein>
<accession>A0A5K7YZC0</accession>
<organism evidence="5 6">
    <name type="scientific">Desulfosarcina widdelii</name>
    <dbReference type="NCBI Taxonomy" id="947919"/>
    <lineage>
        <taxon>Bacteria</taxon>
        <taxon>Pseudomonadati</taxon>
        <taxon>Thermodesulfobacteriota</taxon>
        <taxon>Desulfobacteria</taxon>
        <taxon>Desulfobacterales</taxon>
        <taxon>Desulfosarcinaceae</taxon>
        <taxon>Desulfosarcina</taxon>
    </lineage>
</organism>
<gene>
    <name evidence="5" type="primary">dctP</name>
    <name evidence="5" type="ORF">DSCW_13850</name>
</gene>
<evidence type="ECO:0000256" key="2">
    <source>
        <dbReference type="ARBA" id="ARBA00022448"/>
    </source>
</evidence>
<keyword evidence="2" id="KW-0813">Transport</keyword>
<evidence type="ECO:0000256" key="4">
    <source>
        <dbReference type="SAM" id="SignalP"/>
    </source>
</evidence>
<dbReference type="InterPro" id="IPR018389">
    <property type="entry name" value="DctP_fam"/>
</dbReference>
<dbReference type="InterPro" id="IPR038404">
    <property type="entry name" value="TRAP_DctP_sf"/>
</dbReference>
<dbReference type="PANTHER" id="PTHR33376:SF7">
    <property type="entry name" value="C4-DICARBOXYLATE-BINDING PROTEIN DCTB"/>
    <property type="match status" value="1"/>
</dbReference>
<dbReference type="NCBIfam" id="NF037995">
    <property type="entry name" value="TRAP_S1"/>
    <property type="match status" value="1"/>
</dbReference>
<feature type="chain" id="PRO_5024418150" evidence="4">
    <location>
        <begin position="30"/>
        <end position="344"/>
    </location>
</feature>
<dbReference type="PANTHER" id="PTHR33376">
    <property type="match status" value="1"/>
</dbReference>
<dbReference type="AlphaFoldDB" id="A0A5K7YZC0"/>
<sequence>MKRMMNLKMVRSLLTGVFLIAATSISLHAAEWKYAMGEGESDPQGIYATAFKDYIEENSRHTIKIYPVGSLGEETDMLEQTRAGILQFLGQSTGYMGGTIPEMDLFTLPYVMPTDTKQLDYFFKNSKVINEMLPEIFREHGLELLSIFPEGEMAVTTLEPFHSPEDLKGKKMRVMPGSPILVETYEAFGASPVPMSWGDLIGALKTKMVDGQENPTVWIEAYDLDNLTNVLTYTGHGHFNASASANKKFFDGLSTRDKKLVRAAAEHAHQTILEEAQKLDAYGLGRIVRTNPSYKIVTLTEEERAPFKKAAEAVQASFASKSASNKKVLDQMMKDLKEAEANAK</sequence>
<dbReference type="KEGG" id="dwd:DSCW_13850"/>
<name>A0A5K7YZC0_9BACT</name>
<keyword evidence="3 4" id="KW-0732">Signal</keyword>
<dbReference type="Proteomes" id="UP000427769">
    <property type="component" value="Chromosome"/>
</dbReference>
<dbReference type="EMBL" id="AP021875">
    <property type="protein sequence ID" value="BBO73968.1"/>
    <property type="molecule type" value="Genomic_DNA"/>
</dbReference>
<dbReference type="GO" id="GO:0055085">
    <property type="term" value="P:transmembrane transport"/>
    <property type="evidence" value="ECO:0007669"/>
    <property type="project" value="InterPro"/>
</dbReference>
<evidence type="ECO:0000256" key="3">
    <source>
        <dbReference type="ARBA" id="ARBA00022729"/>
    </source>
</evidence>
<feature type="signal peptide" evidence="4">
    <location>
        <begin position="1"/>
        <end position="29"/>
    </location>
</feature>
<evidence type="ECO:0000313" key="5">
    <source>
        <dbReference type="EMBL" id="BBO73968.1"/>
    </source>
</evidence>
<dbReference type="RefSeq" id="WP_155303033.1">
    <property type="nucleotide sequence ID" value="NZ_AP021875.1"/>
</dbReference>
<reference evidence="5 6" key="1">
    <citation type="submission" date="2019-11" db="EMBL/GenBank/DDBJ databases">
        <title>Comparative genomics of hydrocarbon-degrading Desulfosarcina strains.</title>
        <authorList>
            <person name="Watanabe M."/>
            <person name="Kojima H."/>
            <person name="Fukui M."/>
        </authorList>
    </citation>
    <scope>NUCLEOTIDE SEQUENCE [LARGE SCALE GENOMIC DNA]</scope>
    <source>
        <strain evidence="5 6">PP31</strain>
    </source>
</reference>
<evidence type="ECO:0000313" key="6">
    <source>
        <dbReference type="Proteomes" id="UP000427769"/>
    </source>
</evidence>
<dbReference type="Gene3D" id="3.40.190.170">
    <property type="entry name" value="Bacterial extracellular solute-binding protein, family 7"/>
    <property type="match status" value="1"/>
</dbReference>
<dbReference type="OrthoDB" id="8690069at2"/>
<keyword evidence="6" id="KW-1185">Reference proteome</keyword>
<evidence type="ECO:0000256" key="1">
    <source>
        <dbReference type="ARBA" id="ARBA00009023"/>
    </source>
</evidence>
<comment type="similarity">
    <text evidence="1">Belongs to the bacterial solute-binding protein 7 family.</text>
</comment>
<proteinExistence type="inferred from homology"/>
<dbReference type="Pfam" id="PF03480">
    <property type="entry name" value="DctP"/>
    <property type="match status" value="1"/>
</dbReference>